<evidence type="ECO:0000256" key="1">
    <source>
        <dbReference type="ARBA" id="ARBA00010835"/>
    </source>
</evidence>
<dbReference type="InterPro" id="IPR050057">
    <property type="entry name" value="Prokaryotic/Mito_RF"/>
</dbReference>
<dbReference type="PANTHER" id="PTHR43804">
    <property type="entry name" value="LD18447P"/>
    <property type="match status" value="1"/>
</dbReference>
<organism evidence="6 7">
    <name type="scientific">candidate division CPR1 bacterium GW2011_GWA2_42_17</name>
    <dbReference type="NCBI Taxonomy" id="1618341"/>
    <lineage>
        <taxon>Bacteria</taxon>
        <taxon>candidate division CPR1</taxon>
    </lineage>
</organism>
<dbReference type="Gene3D" id="3.30.160.20">
    <property type="match status" value="1"/>
</dbReference>
<feature type="domain" description="Prokaryotic-type class I peptide chain release factors" evidence="5">
    <location>
        <begin position="140"/>
        <end position="156"/>
    </location>
</feature>
<reference evidence="6 7" key="1">
    <citation type="journal article" date="2015" name="Nature">
        <title>rRNA introns, odd ribosomes, and small enigmatic genomes across a large radiation of phyla.</title>
        <authorList>
            <person name="Brown C.T."/>
            <person name="Hug L.A."/>
            <person name="Thomas B.C."/>
            <person name="Sharon I."/>
            <person name="Castelle C.J."/>
            <person name="Singh A."/>
            <person name="Wilkins M.J."/>
            <person name="Williams K.H."/>
            <person name="Banfield J.F."/>
        </authorList>
    </citation>
    <scope>NUCLEOTIDE SEQUENCE [LARGE SCALE GENOMIC DNA]</scope>
</reference>
<name>A0A0G0Z5I7_9BACT</name>
<dbReference type="InterPro" id="IPR000352">
    <property type="entry name" value="Pep_chain_release_fac_I"/>
</dbReference>
<dbReference type="SUPFAM" id="SSF75620">
    <property type="entry name" value="Release factor"/>
    <property type="match status" value="1"/>
</dbReference>
<dbReference type="Proteomes" id="UP000034875">
    <property type="component" value="Unassembled WGS sequence"/>
</dbReference>
<dbReference type="AlphaFoldDB" id="A0A0G0Z5I7"/>
<dbReference type="Pfam" id="PF03462">
    <property type="entry name" value="PCRF"/>
    <property type="match status" value="1"/>
</dbReference>
<dbReference type="PROSITE" id="PS00745">
    <property type="entry name" value="RF_PROK_I"/>
    <property type="match status" value="1"/>
</dbReference>
<dbReference type="PATRIC" id="fig|1618341.3.peg.308"/>
<gene>
    <name evidence="6" type="ORF">UV05_C0015G0001</name>
</gene>
<dbReference type="InterPro" id="IPR045853">
    <property type="entry name" value="Pep_chain_release_fac_I_sf"/>
</dbReference>
<sequence length="264" mass="29746">MLDCFIASLLTMKQSSNETMTESLILEIRPGTGGNEASLFVSELSRMYKKYCERQGLVCKTIEEQKDELGGIKKLALEISGKNAWANLKYEAGVHRVQRVPKTEKQGRLHTSTVSVAVLSSAKPQEIILNPADLKIEFYRAGGAGGQNVNKVETAVRITHLPSGISAACQEERFQHQNRERALAELQRKVQEIQSQKESGETLTQRREQIGQSERAEKFRTYNFPQDRLTDHRINKSFHNIEGIMDGKMEKLLEALKTSLTTNP</sequence>
<dbReference type="Gene3D" id="3.30.70.1660">
    <property type="match status" value="1"/>
</dbReference>
<dbReference type="SMART" id="SM00937">
    <property type="entry name" value="PCRF"/>
    <property type="match status" value="1"/>
</dbReference>
<evidence type="ECO:0000259" key="5">
    <source>
        <dbReference type="PROSITE" id="PS00745"/>
    </source>
</evidence>
<feature type="compositionally biased region" description="Basic and acidic residues" evidence="4">
    <location>
        <begin position="198"/>
        <end position="215"/>
    </location>
</feature>
<proteinExistence type="inferred from homology"/>
<evidence type="ECO:0000256" key="4">
    <source>
        <dbReference type="SAM" id="MobiDB-lite"/>
    </source>
</evidence>
<dbReference type="EMBL" id="LCCZ01000015">
    <property type="protein sequence ID" value="KKS43967.1"/>
    <property type="molecule type" value="Genomic_DNA"/>
</dbReference>
<comment type="similarity">
    <text evidence="1">Belongs to the prokaryotic/mitochondrial release factor family.</text>
</comment>
<comment type="caution">
    <text evidence="6">The sequence shown here is derived from an EMBL/GenBank/DDBJ whole genome shotgun (WGS) entry which is preliminary data.</text>
</comment>
<evidence type="ECO:0000313" key="7">
    <source>
        <dbReference type="Proteomes" id="UP000034875"/>
    </source>
</evidence>
<dbReference type="GO" id="GO:0003747">
    <property type="term" value="F:translation release factor activity"/>
    <property type="evidence" value="ECO:0007669"/>
    <property type="project" value="InterPro"/>
</dbReference>
<feature type="region of interest" description="Disordered" evidence="4">
    <location>
        <begin position="194"/>
        <end position="215"/>
    </location>
</feature>
<protein>
    <submittedName>
        <fullName evidence="6">Peptide chain release factor 1</fullName>
    </submittedName>
</protein>
<dbReference type="Pfam" id="PF00472">
    <property type="entry name" value="RF-1"/>
    <property type="match status" value="1"/>
</dbReference>
<keyword evidence="2" id="KW-0488">Methylation</keyword>
<dbReference type="InterPro" id="IPR005139">
    <property type="entry name" value="PCRF"/>
</dbReference>
<evidence type="ECO:0000313" key="6">
    <source>
        <dbReference type="EMBL" id="KKS43967.1"/>
    </source>
</evidence>
<accession>A0A0G0Z5I7</accession>
<keyword evidence="3" id="KW-0648">Protein biosynthesis</keyword>
<dbReference type="PANTHER" id="PTHR43804:SF7">
    <property type="entry name" value="LD18447P"/>
    <property type="match status" value="1"/>
</dbReference>
<evidence type="ECO:0000256" key="2">
    <source>
        <dbReference type="ARBA" id="ARBA00022481"/>
    </source>
</evidence>
<dbReference type="GO" id="GO:0005737">
    <property type="term" value="C:cytoplasm"/>
    <property type="evidence" value="ECO:0007669"/>
    <property type="project" value="UniProtKB-ARBA"/>
</dbReference>
<evidence type="ECO:0000256" key="3">
    <source>
        <dbReference type="ARBA" id="ARBA00022917"/>
    </source>
</evidence>